<feature type="domain" description="Atrophied bacterial Ig" evidence="1">
    <location>
        <begin position="15"/>
        <end position="94"/>
    </location>
</feature>
<dbReference type="InterPro" id="IPR023296">
    <property type="entry name" value="Glyco_hydro_beta-prop_sf"/>
</dbReference>
<evidence type="ECO:0000259" key="1">
    <source>
        <dbReference type="Pfam" id="PF20578"/>
    </source>
</evidence>
<dbReference type="CDD" id="cd08983">
    <property type="entry name" value="GH43_Bt3655-like"/>
    <property type="match status" value="1"/>
</dbReference>
<dbReference type="InterPro" id="IPR046780">
    <property type="entry name" value="aBig_2"/>
</dbReference>
<gene>
    <name evidence="2" type="ORF">ACFY8O_21970</name>
</gene>
<evidence type="ECO:0000313" key="2">
    <source>
        <dbReference type="EMBL" id="MFF5898571.1"/>
    </source>
</evidence>
<dbReference type="PANTHER" id="PTHR43301">
    <property type="entry name" value="ARABINAN ENDO-1,5-ALPHA-L-ARABINOSIDASE"/>
    <property type="match status" value="1"/>
</dbReference>
<sequence>MPPHPAGDVRATARAAAELTLHGLDDVRGDLTLPGTGAHGTTVTWASSGPGVVDPAGTVHRPARGEGSARVRLTATVTRGGATATRVFTASVRELPERQPYAAYLMAYFTGENTADGEQIRMALSRGDDPLHWQELNGGRPVLTSRLGTGGLRDPFLVRSPEGDTFHLIATDLRMHGREGCWDEAQRTGSRSVMVWDSHDLVHWGEQRMVEVAPLGAGNAWAPEACHDEALGAYVVFWASKIYPEEDPEHTGSTHNRMLYATTRDFRTFGEPAVWHDPGYSVIDSTVIRHDGRFYRFTKDERSPSSDTPGSKFITAETSPELISAPYTFLADGIGRGVIARGEGPAVFASGTTRKWYLFIDEFGGRGYVPFESTDLDSGRWTVCTGHTLPPGARHGTVLPVTRQEYERLLAAYAPVG</sequence>
<evidence type="ECO:0000313" key="3">
    <source>
        <dbReference type="Proteomes" id="UP001602322"/>
    </source>
</evidence>
<comment type="caution">
    <text evidence="2">The sequence shown here is derived from an EMBL/GenBank/DDBJ whole genome shotgun (WGS) entry which is preliminary data.</text>
</comment>
<dbReference type="SUPFAM" id="SSF75005">
    <property type="entry name" value="Arabinanase/levansucrase/invertase"/>
    <property type="match status" value="1"/>
</dbReference>
<accession>A0ABW6XAQ6</accession>
<dbReference type="EMBL" id="JBIBEG010000006">
    <property type="protein sequence ID" value="MFF5898571.1"/>
    <property type="molecule type" value="Genomic_DNA"/>
</dbReference>
<dbReference type="Proteomes" id="UP001602322">
    <property type="component" value="Unassembled WGS sequence"/>
</dbReference>
<reference evidence="2 3" key="1">
    <citation type="submission" date="2024-10" db="EMBL/GenBank/DDBJ databases">
        <title>The Natural Products Discovery Center: Release of the First 8490 Sequenced Strains for Exploring Actinobacteria Biosynthetic Diversity.</title>
        <authorList>
            <person name="Kalkreuter E."/>
            <person name="Kautsar S.A."/>
            <person name="Yang D."/>
            <person name="Bader C.D."/>
            <person name="Teijaro C.N."/>
            <person name="Fluegel L."/>
            <person name="Davis C.M."/>
            <person name="Simpson J.R."/>
            <person name="Lauterbach L."/>
            <person name="Steele A.D."/>
            <person name="Gui C."/>
            <person name="Meng S."/>
            <person name="Li G."/>
            <person name="Viehrig K."/>
            <person name="Ye F."/>
            <person name="Su P."/>
            <person name="Kiefer A.F."/>
            <person name="Nichols A."/>
            <person name="Cepeda A.J."/>
            <person name="Yan W."/>
            <person name="Fan B."/>
            <person name="Jiang Y."/>
            <person name="Adhikari A."/>
            <person name="Zheng C.-J."/>
            <person name="Schuster L."/>
            <person name="Cowan T.M."/>
            <person name="Smanski M.J."/>
            <person name="Chevrette M.G."/>
            <person name="De Carvalho L.P.S."/>
            <person name="Shen B."/>
        </authorList>
    </citation>
    <scope>NUCLEOTIDE SEQUENCE [LARGE SCALE GENOMIC DNA]</scope>
    <source>
        <strain evidence="2 3">NPDC012540</strain>
    </source>
</reference>
<dbReference type="Gene3D" id="2.115.10.20">
    <property type="entry name" value="Glycosyl hydrolase domain, family 43"/>
    <property type="match status" value="1"/>
</dbReference>
<protein>
    <submittedName>
        <fullName evidence="2">Immunoglobulin-like domain-containing protein</fullName>
    </submittedName>
</protein>
<dbReference type="PANTHER" id="PTHR43301:SF3">
    <property type="entry name" value="ARABINAN ENDO-1,5-ALPHA-L-ARABINOSIDASE A-RELATED"/>
    <property type="match status" value="1"/>
</dbReference>
<proteinExistence type="predicted"/>
<dbReference type="Pfam" id="PF20578">
    <property type="entry name" value="aBig_2"/>
    <property type="match status" value="1"/>
</dbReference>
<name>A0ABW6XAQ6_9ACTN</name>
<keyword evidence="3" id="KW-1185">Reference proteome</keyword>
<dbReference type="InterPro" id="IPR050727">
    <property type="entry name" value="GH43_arabinanases"/>
</dbReference>
<organism evidence="2 3">
    <name type="scientific">Streptomyces argenteolus</name>
    <dbReference type="NCBI Taxonomy" id="67274"/>
    <lineage>
        <taxon>Bacteria</taxon>
        <taxon>Bacillati</taxon>
        <taxon>Actinomycetota</taxon>
        <taxon>Actinomycetes</taxon>
        <taxon>Kitasatosporales</taxon>
        <taxon>Streptomycetaceae</taxon>
        <taxon>Streptomyces</taxon>
    </lineage>
</organism>
<dbReference type="RefSeq" id="WP_387904843.1">
    <property type="nucleotide sequence ID" value="NZ_JBIBEG010000006.1"/>
</dbReference>